<dbReference type="PROSITE" id="PS00562">
    <property type="entry name" value="CBM1_1"/>
    <property type="match status" value="1"/>
</dbReference>
<evidence type="ECO:0000313" key="3">
    <source>
        <dbReference type="EMBL" id="KAK0609510.1"/>
    </source>
</evidence>
<dbReference type="EMBL" id="JAULSR010000013">
    <property type="protein sequence ID" value="KAK0609510.1"/>
    <property type="molecule type" value="Genomic_DNA"/>
</dbReference>
<dbReference type="GO" id="GO:0005975">
    <property type="term" value="P:carbohydrate metabolic process"/>
    <property type="evidence" value="ECO:0007669"/>
    <property type="project" value="InterPro"/>
</dbReference>
<keyword evidence="4" id="KW-1185">Reference proteome</keyword>
<dbReference type="SUPFAM" id="SSF57180">
    <property type="entry name" value="Cellulose-binding domain"/>
    <property type="match status" value="1"/>
</dbReference>
<dbReference type="SMART" id="SM00236">
    <property type="entry name" value="fCBD"/>
    <property type="match status" value="1"/>
</dbReference>
<feature type="domain" description="CBM1" evidence="2">
    <location>
        <begin position="112"/>
        <end position="148"/>
    </location>
</feature>
<dbReference type="PROSITE" id="PS51164">
    <property type="entry name" value="CBM1_2"/>
    <property type="match status" value="1"/>
</dbReference>
<dbReference type="AlphaFoldDB" id="A0AA39U2D1"/>
<gene>
    <name evidence="3" type="ORF">B0T17DRAFT_621570</name>
</gene>
<keyword evidence="1" id="KW-0732">Signal</keyword>
<accession>A0AA39U2D1</accession>
<dbReference type="InterPro" id="IPR000254">
    <property type="entry name" value="CBD"/>
</dbReference>
<dbReference type="Proteomes" id="UP001174934">
    <property type="component" value="Unassembled WGS sequence"/>
</dbReference>
<evidence type="ECO:0000259" key="2">
    <source>
        <dbReference type="PROSITE" id="PS51164"/>
    </source>
</evidence>
<protein>
    <recommendedName>
        <fullName evidence="2">CBM1 domain-containing protein</fullName>
    </recommendedName>
</protein>
<dbReference type="Pfam" id="PF00734">
    <property type="entry name" value="CBM_1"/>
    <property type="match status" value="1"/>
</dbReference>
<comment type="caution">
    <text evidence="3">The sequence shown here is derived from an EMBL/GenBank/DDBJ whole genome shotgun (WGS) entry which is preliminary data.</text>
</comment>
<proteinExistence type="predicted"/>
<organism evidence="3 4">
    <name type="scientific">Bombardia bombarda</name>
    <dbReference type="NCBI Taxonomy" id="252184"/>
    <lineage>
        <taxon>Eukaryota</taxon>
        <taxon>Fungi</taxon>
        <taxon>Dikarya</taxon>
        <taxon>Ascomycota</taxon>
        <taxon>Pezizomycotina</taxon>
        <taxon>Sordariomycetes</taxon>
        <taxon>Sordariomycetidae</taxon>
        <taxon>Sordariales</taxon>
        <taxon>Lasiosphaeriaceae</taxon>
        <taxon>Bombardia</taxon>
    </lineage>
</organism>
<evidence type="ECO:0000256" key="1">
    <source>
        <dbReference type="ARBA" id="ARBA00022729"/>
    </source>
</evidence>
<reference evidence="3" key="1">
    <citation type="submission" date="2023-06" db="EMBL/GenBank/DDBJ databases">
        <title>Genome-scale phylogeny and comparative genomics of the fungal order Sordariales.</title>
        <authorList>
            <consortium name="Lawrence Berkeley National Laboratory"/>
            <person name="Hensen N."/>
            <person name="Bonometti L."/>
            <person name="Westerberg I."/>
            <person name="Brannstrom I.O."/>
            <person name="Guillou S."/>
            <person name="Cros-Aarteil S."/>
            <person name="Calhoun S."/>
            <person name="Haridas S."/>
            <person name="Kuo A."/>
            <person name="Mondo S."/>
            <person name="Pangilinan J."/>
            <person name="Riley R."/>
            <person name="LaButti K."/>
            <person name="Andreopoulos B."/>
            <person name="Lipzen A."/>
            <person name="Chen C."/>
            <person name="Yanf M."/>
            <person name="Daum C."/>
            <person name="Ng V."/>
            <person name="Clum A."/>
            <person name="Steindorff A."/>
            <person name="Ohm R."/>
            <person name="Martin F."/>
            <person name="Silar P."/>
            <person name="Natvig D."/>
            <person name="Lalanne C."/>
            <person name="Gautier V."/>
            <person name="Ament-velasquez S.L."/>
            <person name="Kruys A."/>
            <person name="Hutchinson M.I."/>
            <person name="Powell A.J."/>
            <person name="Barry K."/>
            <person name="Miller A.N."/>
            <person name="Grigoriev I.V."/>
            <person name="Debuchy R."/>
            <person name="Gladieux P."/>
            <person name="Thoren M.H."/>
            <person name="Johannesson H."/>
        </authorList>
    </citation>
    <scope>NUCLEOTIDE SEQUENCE</scope>
    <source>
        <strain evidence="3">SMH3391-2</strain>
    </source>
</reference>
<dbReference type="GO" id="GO:0030248">
    <property type="term" value="F:cellulose binding"/>
    <property type="evidence" value="ECO:0007669"/>
    <property type="project" value="InterPro"/>
</dbReference>
<name>A0AA39U2D1_9PEZI</name>
<evidence type="ECO:0000313" key="4">
    <source>
        <dbReference type="Proteomes" id="UP001174934"/>
    </source>
</evidence>
<dbReference type="GO" id="GO:0005576">
    <property type="term" value="C:extracellular region"/>
    <property type="evidence" value="ECO:0007669"/>
    <property type="project" value="InterPro"/>
</dbReference>
<dbReference type="InterPro" id="IPR035971">
    <property type="entry name" value="CBD_sf"/>
</dbReference>
<sequence>MAVQTFDSQILAQAGISPTGVTDEAASSFPVHEDAQLMLDQLYVTPDVPLNCSRPLDWLAKDGVLHDDTSLYTGRVPFACPWKTTPLTFHMLRKLASSLMVVLSAAGARAQALQAVWGQCGGTGWSGPTACVSGAYCFQQNQWYYQCLPGTATSSSSTSNVASSTPAATQPATTLITSVVTTTPVVSSTPAVSGGGCRGGRW</sequence>